<reference evidence="5" key="1">
    <citation type="journal article" date="2013" name="Stand. Genomic Sci.">
        <title>Complete genome sequence of Coriobacterium glomerans type strain (PW2(T)) from the midgut of Pyrrhocoris apterus L. (red soldier bug).</title>
        <authorList>
            <person name="Stackebrandt E."/>
            <person name="Zeytun A."/>
            <person name="Lapidus A."/>
            <person name="Nolan M."/>
            <person name="Lucas S."/>
            <person name="Hammon N."/>
            <person name="Deshpande S."/>
            <person name="Cheng J.F."/>
            <person name="Tapia R."/>
            <person name="Goodwin L.A."/>
            <person name="Pitluck S."/>
            <person name="Liolios K."/>
            <person name="Pagani I."/>
            <person name="Ivanova N."/>
            <person name="Mavromatis K."/>
            <person name="Mikhailova N."/>
            <person name="Huntemann M."/>
            <person name="Pati A."/>
            <person name="Chen A."/>
            <person name="Palaniappan K."/>
            <person name="Chang Y.J."/>
            <person name="Land M."/>
            <person name="Hauser L."/>
            <person name="Rohde M."/>
            <person name="Pukall R."/>
            <person name="Goker M."/>
            <person name="Detter J.C."/>
            <person name="Woyke T."/>
            <person name="Bristow J."/>
            <person name="Eisen J.A."/>
            <person name="Markowitz V."/>
            <person name="Hugenholtz P."/>
            <person name="Kyrpides N.C."/>
            <person name="Klenk H.P."/>
        </authorList>
    </citation>
    <scope>NUCLEOTIDE SEQUENCE</scope>
    <source>
        <strain evidence="5">ATCC 49209 / DSM 20642 / JCM 10262 / PW2</strain>
    </source>
</reference>
<dbReference type="SUPFAM" id="SSF46785">
    <property type="entry name" value="Winged helix' DNA-binding domain"/>
    <property type="match status" value="1"/>
</dbReference>
<feature type="domain" description="HTH deoR-type" evidence="3">
    <location>
        <begin position="9"/>
        <end position="64"/>
    </location>
</feature>
<dbReference type="GO" id="GO:0003700">
    <property type="term" value="F:DNA-binding transcription factor activity"/>
    <property type="evidence" value="ECO:0007669"/>
    <property type="project" value="InterPro"/>
</dbReference>
<dbReference type="eggNOG" id="COG1349">
    <property type="taxonomic scope" value="Bacteria"/>
</dbReference>
<dbReference type="InterPro" id="IPR036388">
    <property type="entry name" value="WH-like_DNA-bd_sf"/>
</dbReference>
<keyword evidence="2" id="KW-0804">Transcription</keyword>
<dbReference type="PANTHER" id="PTHR30363">
    <property type="entry name" value="HTH-TYPE TRANSCRIPTIONAL REGULATOR SRLR-RELATED"/>
    <property type="match status" value="1"/>
</dbReference>
<dbReference type="PANTHER" id="PTHR30363:SF44">
    <property type="entry name" value="AGA OPERON TRANSCRIPTIONAL REPRESSOR-RELATED"/>
    <property type="match status" value="1"/>
</dbReference>
<dbReference type="InterPro" id="IPR050313">
    <property type="entry name" value="Carb_Metab_HTH_regulators"/>
</dbReference>
<dbReference type="PROSITE" id="PS51000">
    <property type="entry name" value="HTH_DEOR_2"/>
    <property type="match status" value="1"/>
</dbReference>
<dbReference type="InterPro" id="IPR036390">
    <property type="entry name" value="WH_DNA-bd_sf"/>
</dbReference>
<dbReference type="InterPro" id="IPR001034">
    <property type="entry name" value="DeoR_HTH"/>
</dbReference>
<evidence type="ECO:0000313" key="5">
    <source>
        <dbReference type="Proteomes" id="UP000006851"/>
    </source>
</evidence>
<name>F2NAK9_CORGP</name>
<keyword evidence="5" id="KW-1185">Reference proteome</keyword>
<dbReference type="OrthoDB" id="7688673at2"/>
<evidence type="ECO:0000313" key="4">
    <source>
        <dbReference type="EMBL" id="AEB06536.1"/>
    </source>
</evidence>
<dbReference type="SUPFAM" id="SSF100950">
    <property type="entry name" value="NagB/RpiA/CoA transferase-like"/>
    <property type="match status" value="1"/>
</dbReference>
<dbReference type="SMART" id="SM01134">
    <property type="entry name" value="DeoRC"/>
    <property type="match status" value="1"/>
</dbReference>
<dbReference type="Proteomes" id="UP000006851">
    <property type="component" value="Chromosome"/>
</dbReference>
<organism evidence="4 5">
    <name type="scientific">Coriobacterium glomerans (strain ATCC 49209 / DSM 20642 / JCM 10262 / PW2)</name>
    <dbReference type="NCBI Taxonomy" id="700015"/>
    <lineage>
        <taxon>Bacteria</taxon>
        <taxon>Bacillati</taxon>
        <taxon>Actinomycetota</taxon>
        <taxon>Coriobacteriia</taxon>
        <taxon>Coriobacteriales</taxon>
        <taxon>Coriobacteriaceae</taxon>
        <taxon>Coriobacterium</taxon>
    </lineage>
</organism>
<dbReference type="InterPro" id="IPR014036">
    <property type="entry name" value="DeoR-like_C"/>
</dbReference>
<dbReference type="Gene3D" id="1.10.10.10">
    <property type="entry name" value="Winged helix-like DNA-binding domain superfamily/Winged helix DNA-binding domain"/>
    <property type="match status" value="1"/>
</dbReference>
<gene>
    <name evidence="4" type="ordered locus">Corgl_0418</name>
</gene>
<sequence length="270" mass="28686">MSCKKPLYADERRASILAVLDRSASVQVSGLARAFSVSAVTIRGDLDALERAGKLRRTHGGAVSLHRSLTVSIQDRRVNVNVEAKRRIAQASLSLISDGDALLVDSGTTALEFVRMLGVYQSLTVITADVTIADLIDESMPSVDVMLLGGALRQGHRYLTGPLVLRSLEVLHPDKAVICPTSYVPGRGLMTGYAQMAEVKAAFLAAADECIVLMDATKIGSSGLMRFGGLEDVDAVVVDADPDGLIEADIRTAMETSASRCRLLIADATS</sequence>
<keyword evidence="1" id="KW-0805">Transcription regulation</keyword>
<dbReference type="InterPro" id="IPR037171">
    <property type="entry name" value="NagB/RpiA_transferase-like"/>
</dbReference>
<dbReference type="EMBL" id="CP002628">
    <property type="protein sequence ID" value="AEB06536.1"/>
    <property type="molecule type" value="Genomic_DNA"/>
</dbReference>
<dbReference type="AlphaFoldDB" id="F2NAK9"/>
<accession>F2NAK9</accession>
<dbReference type="STRING" id="700015.Corgl_0418"/>
<proteinExistence type="predicted"/>
<dbReference type="Pfam" id="PF00455">
    <property type="entry name" value="DeoRC"/>
    <property type="match status" value="1"/>
</dbReference>
<dbReference type="Pfam" id="PF08220">
    <property type="entry name" value="HTH_DeoR"/>
    <property type="match status" value="1"/>
</dbReference>
<protein>
    <submittedName>
        <fullName evidence="4">Transcriptional regulator, DeoR family</fullName>
    </submittedName>
</protein>
<evidence type="ECO:0000256" key="1">
    <source>
        <dbReference type="ARBA" id="ARBA00023015"/>
    </source>
</evidence>
<dbReference type="KEGG" id="cgo:Corgl_0418"/>
<evidence type="ECO:0000259" key="3">
    <source>
        <dbReference type="PROSITE" id="PS51000"/>
    </source>
</evidence>
<dbReference type="PRINTS" id="PR00037">
    <property type="entry name" value="HTHLACR"/>
</dbReference>
<dbReference type="RefSeq" id="WP_013708279.1">
    <property type="nucleotide sequence ID" value="NC_015389.1"/>
</dbReference>
<evidence type="ECO:0000256" key="2">
    <source>
        <dbReference type="ARBA" id="ARBA00023163"/>
    </source>
</evidence>
<dbReference type="HOGENOM" id="CLU_060699_1_4_11"/>
<dbReference type="SMART" id="SM00420">
    <property type="entry name" value="HTH_DEOR"/>
    <property type="match status" value="1"/>
</dbReference>